<dbReference type="Proteomes" id="UP000202786">
    <property type="component" value="Segment"/>
</dbReference>
<dbReference type="EMBL" id="KC292026">
    <property type="protein sequence ID" value="AGM11389.1"/>
    <property type="molecule type" value="Genomic_DNA"/>
</dbReference>
<evidence type="ECO:0000313" key="2">
    <source>
        <dbReference type="Proteomes" id="UP000202786"/>
    </source>
</evidence>
<protein>
    <submittedName>
        <fullName evidence="1">Uncharacterized protein</fullName>
    </submittedName>
</protein>
<dbReference type="KEGG" id="vg:16194130"/>
<accession>R4T6T6</accession>
<dbReference type="GeneID" id="16194130"/>
<gene>
    <name evidence="1" type="primary">63</name>
    <name evidence="1" type="ORF">HGTV1_63</name>
</gene>
<dbReference type="InterPro" id="IPR023214">
    <property type="entry name" value="HAD_sf"/>
</dbReference>
<dbReference type="OrthoDB" id="19523at10239"/>
<name>R4T6T6_9CAUD</name>
<evidence type="ECO:0000313" key="1">
    <source>
        <dbReference type="EMBL" id="AGM11389.1"/>
    </source>
</evidence>
<organism evidence="1 2">
    <name type="scientific">Halogranum tailed virus 1</name>
    <dbReference type="NCBI Taxonomy" id="1273749"/>
    <lineage>
        <taxon>Viruses</taxon>
        <taxon>Duplodnaviria</taxon>
        <taxon>Heunggongvirae</taxon>
        <taxon>Uroviricota</taxon>
        <taxon>Caudoviricetes</taxon>
        <taxon>Thumleimavirales</taxon>
        <taxon>Halomagnusviridae</taxon>
        <taxon>Hagravirus</taxon>
        <taxon>Hagravirus capitaneum</taxon>
        <taxon>Hagravirus HGTV1</taxon>
    </lineage>
</organism>
<proteinExistence type="predicted"/>
<dbReference type="RefSeq" id="YP_008059267.1">
    <property type="nucleotide sequence ID" value="NC_021328.1"/>
</dbReference>
<dbReference type="Gene3D" id="3.40.50.1000">
    <property type="entry name" value="HAD superfamily/HAD-like"/>
    <property type="match status" value="1"/>
</dbReference>
<keyword evidence="2" id="KW-1185">Reference proteome</keyword>
<reference evidence="1 2" key="1">
    <citation type="submission" date="2012-12" db="EMBL/GenBank/DDBJ databases">
        <authorList>
            <person name="Sencilo A."/>
            <person name="Jacobs-Sera D."/>
            <person name="Russell D.A."/>
            <person name="Ko C."/>
            <person name="Atanasova N."/>
            <person name="Osterlund E."/>
            <person name="Oksanen H.M."/>
            <person name="Bamford D.H."/>
            <person name="Hatfull G.F."/>
            <person name="Roine E."/>
            <person name="Hendrix R.W."/>
        </authorList>
    </citation>
    <scope>NUCLEOTIDE SEQUENCE [LARGE SCALE GENOMIC DNA]</scope>
</reference>
<sequence>MKIALDVESVLADTNEAALQSTDKLDRAELLGEWDLSDHQWQVYMGVTDAVWRHNPQFIPPEEPNLDRYVSELRENNEVHILTAREHVDESIVWWLEEHGIEYDSYTSTGVPKYHFEQFDVFIDDNPDMFGECRLLLRDQPWNAHLDDAGSKSCDRIHSLADAVDFLK</sequence>